<reference evidence="1 2" key="1">
    <citation type="submission" date="2016-10" db="EMBL/GenBank/DDBJ databases">
        <title>Evaluation of Human, Animal and Environmental Mycobacterium chelonae Isolates by Core Genome Phylogenomic Analysis, Targeted Gene Comparison, and Anti-microbial Susceptibility Patterns: A Tale of Mistaken Identities.</title>
        <authorList>
            <person name="Fogelson S.B."/>
            <person name="Camus A.C."/>
            <person name="Lorenz W."/>
            <person name="Vasireddy R."/>
            <person name="Vasireddy S."/>
            <person name="Smith T."/>
            <person name="Brown-Elliott B.A."/>
            <person name="Wallace R.J.Jr."/>
            <person name="Hasan N.A."/>
            <person name="Reischl U."/>
            <person name="Sanchez S."/>
        </authorList>
    </citation>
    <scope>NUCLEOTIDE SEQUENCE [LARGE SCALE GENOMIC DNA]</scope>
    <source>
        <strain evidence="1 2">42895</strain>
    </source>
</reference>
<sequence length="388" mass="42856">MVSDSFAIVEAVDVVNTVDPDPFGTRVAVYTDRDMLPVALQAAARSNIAVIIRDRSEARHIRQTLAEQRRVTVVVDPGHWRHKQGTARRPLELPASGLLDRPSARSGHIDLSSWAPNYLDSSGADAVFTPSRFVAAEDWGTLRALRRRLLQTEPSDRVVGLIPTHARMLNASVVSQFLTELEPLAHMPLGFVFAGDREALAKSNRVTGLQRVLREHPGAWLLGVDALIATDALCAGAAMAGIGIRSGMRWPAAPGDENTGFARGGVPGRFHLDLLTYRNPLTYGDWYFDSVPSSCRICGKQPHKYVPHPQAHNEIHEHNVHGAAAWCQELLQVHVDKRLDWLSRERVEAADRYHELNHSRAAVIIDPTLVALVKRDNPGWRAPVVFAS</sequence>
<protein>
    <submittedName>
        <fullName evidence="1">Uncharacterized protein</fullName>
    </submittedName>
</protein>
<proteinExistence type="predicted"/>
<comment type="caution">
    <text evidence="1">The sequence shown here is derived from an EMBL/GenBank/DDBJ whole genome shotgun (WGS) entry which is preliminary data.</text>
</comment>
<gene>
    <name evidence="1" type="ORF">BKG62_17895</name>
</gene>
<dbReference type="Proteomes" id="UP000180113">
    <property type="component" value="Unassembled WGS sequence"/>
</dbReference>
<evidence type="ECO:0000313" key="2">
    <source>
        <dbReference type="Proteomes" id="UP000180113"/>
    </source>
</evidence>
<evidence type="ECO:0000313" key="1">
    <source>
        <dbReference type="EMBL" id="OHT49464.1"/>
    </source>
</evidence>
<name>A0AB73LMY7_MYCCH</name>
<organism evidence="1 2">
    <name type="scientific">Mycobacteroides chelonae</name>
    <name type="common">Mycobacterium chelonae</name>
    <dbReference type="NCBI Taxonomy" id="1774"/>
    <lineage>
        <taxon>Bacteria</taxon>
        <taxon>Bacillati</taxon>
        <taxon>Actinomycetota</taxon>
        <taxon>Actinomycetes</taxon>
        <taxon>Mycobacteriales</taxon>
        <taxon>Mycobacteriaceae</taxon>
        <taxon>Mycobacteroides</taxon>
    </lineage>
</organism>
<dbReference type="EMBL" id="MLHW01000014">
    <property type="protein sequence ID" value="OHT49464.1"/>
    <property type="molecule type" value="Genomic_DNA"/>
</dbReference>
<dbReference type="AlphaFoldDB" id="A0AB73LMY7"/>
<accession>A0AB73LMY7</accession>